<feature type="transmembrane region" description="Helical" evidence="7">
    <location>
        <begin position="107"/>
        <end position="128"/>
    </location>
</feature>
<evidence type="ECO:0000313" key="9">
    <source>
        <dbReference type="EMBL" id="MFC7234675.1"/>
    </source>
</evidence>
<evidence type="ECO:0000256" key="3">
    <source>
        <dbReference type="ARBA" id="ARBA00022679"/>
    </source>
</evidence>
<evidence type="ECO:0000259" key="8">
    <source>
        <dbReference type="PROSITE" id="PS50109"/>
    </source>
</evidence>
<evidence type="ECO:0000256" key="4">
    <source>
        <dbReference type="ARBA" id="ARBA00022741"/>
    </source>
</evidence>
<name>A0ABD5ZML2_9EURY</name>
<dbReference type="SUPFAM" id="SSF55874">
    <property type="entry name" value="ATPase domain of HSP90 chaperone/DNA topoisomerase II/histidine kinase"/>
    <property type="match status" value="1"/>
</dbReference>
<keyword evidence="6" id="KW-0067">ATP-binding</keyword>
<dbReference type="InterPro" id="IPR031621">
    <property type="entry name" value="HisKA_7TM"/>
</dbReference>
<feature type="transmembrane region" description="Helical" evidence="7">
    <location>
        <begin position="73"/>
        <end position="95"/>
    </location>
</feature>
<dbReference type="PANTHER" id="PTHR44936">
    <property type="entry name" value="SENSOR PROTEIN CREC"/>
    <property type="match status" value="1"/>
</dbReference>
<dbReference type="Pfam" id="PF16927">
    <property type="entry name" value="HisKA_7TM"/>
    <property type="match status" value="1"/>
</dbReference>
<dbReference type="InterPro" id="IPR036890">
    <property type="entry name" value="HATPase_C_sf"/>
</dbReference>
<feature type="transmembrane region" description="Helical" evidence="7">
    <location>
        <begin position="39"/>
        <end position="61"/>
    </location>
</feature>
<evidence type="ECO:0000256" key="5">
    <source>
        <dbReference type="ARBA" id="ARBA00022777"/>
    </source>
</evidence>
<dbReference type="Gene3D" id="3.30.450.20">
    <property type="entry name" value="PAS domain"/>
    <property type="match status" value="1"/>
</dbReference>
<reference evidence="9 10" key="1">
    <citation type="journal article" date="2019" name="Int. J. Syst. Evol. Microbiol.">
        <title>The Global Catalogue of Microorganisms (GCM) 10K type strain sequencing project: providing services to taxonomists for standard genome sequencing and annotation.</title>
        <authorList>
            <consortium name="The Broad Institute Genomics Platform"/>
            <consortium name="The Broad Institute Genome Sequencing Center for Infectious Disease"/>
            <person name="Wu L."/>
            <person name="Ma J."/>
        </authorList>
    </citation>
    <scope>NUCLEOTIDE SEQUENCE [LARGE SCALE GENOMIC DNA]</scope>
    <source>
        <strain evidence="9 10">DT85</strain>
    </source>
</reference>
<dbReference type="SUPFAM" id="SSF55785">
    <property type="entry name" value="PYP-like sensor domain (PAS domain)"/>
    <property type="match status" value="1"/>
</dbReference>
<evidence type="ECO:0000256" key="7">
    <source>
        <dbReference type="SAM" id="Phobius"/>
    </source>
</evidence>
<keyword evidence="3" id="KW-0808">Transferase</keyword>
<proteinExistence type="predicted"/>
<comment type="catalytic activity">
    <reaction evidence="1">
        <text>ATP + protein L-histidine = ADP + protein N-phospho-L-histidine.</text>
        <dbReference type="EC" id="2.7.13.3"/>
    </reaction>
</comment>
<dbReference type="GO" id="GO:0005524">
    <property type="term" value="F:ATP binding"/>
    <property type="evidence" value="ECO:0007669"/>
    <property type="project" value="UniProtKB-KW"/>
</dbReference>
<comment type="caution">
    <text evidence="9">The sequence shown here is derived from an EMBL/GenBank/DDBJ whole genome shotgun (WGS) entry which is preliminary data.</text>
</comment>
<dbReference type="PROSITE" id="PS50109">
    <property type="entry name" value="HIS_KIN"/>
    <property type="match status" value="1"/>
</dbReference>
<dbReference type="Pfam" id="PF02518">
    <property type="entry name" value="HATPase_c"/>
    <property type="match status" value="1"/>
</dbReference>
<dbReference type="GeneID" id="79266343"/>
<keyword evidence="7" id="KW-1133">Transmembrane helix</keyword>
<dbReference type="SMART" id="SM00387">
    <property type="entry name" value="HATPase_c"/>
    <property type="match status" value="1"/>
</dbReference>
<evidence type="ECO:0000256" key="1">
    <source>
        <dbReference type="ARBA" id="ARBA00000085"/>
    </source>
</evidence>
<evidence type="ECO:0000313" key="10">
    <source>
        <dbReference type="Proteomes" id="UP001596398"/>
    </source>
</evidence>
<accession>A0ABD5ZML2</accession>
<dbReference type="EC" id="2.7.13.3" evidence="2"/>
<dbReference type="InterPro" id="IPR035965">
    <property type="entry name" value="PAS-like_dom_sf"/>
</dbReference>
<organism evidence="9 10">
    <name type="scientific">Halosegnis marinus</name>
    <dbReference type="NCBI Taxonomy" id="3034023"/>
    <lineage>
        <taxon>Archaea</taxon>
        <taxon>Methanobacteriati</taxon>
        <taxon>Methanobacteriota</taxon>
        <taxon>Stenosarchaea group</taxon>
        <taxon>Halobacteria</taxon>
        <taxon>Halobacteriales</taxon>
        <taxon>Natronomonadaceae</taxon>
        <taxon>Halosegnis</taxon>
    </lineage>
</organism>
<dbReference type="PANTHER" id="PTHR44936:SF10">
    <property type="entry name" value="SENSOR PROTEIN RSTB"/>
    <property type="match status" value="1"/>
</dbReference>
<dbReference type="InterPro" id="IPR003594">
    <property type="entry name" value="HATPase_dom"/>
</dbReference>
<protein>
    <recommendedName>
        <fullName evidence="2">histidine kinase</fullName>
        <ecNumber evidence="2">2.7.13.3</ecNumber>
    </recommendedName>
</protein>
<dbReference type="Gene3D" id="3.30.565.10">
    <property type="entry name" value="Histidine kinase-like ATPase, C-terminal domain"/>
    <property type="match status" value="1"/>
</dbReference>
<keyword evidence="7" id="KW-0472">Membrane</keyword>
<feature type="transmembrane region" description="Helical" evidence="7">
    <location>
        <begin position="215"/>
        <end position="233"/>
    </location>
</feature>
<feature type="transmembrane region" description="Helical" evidence="7">
    <location>
        <begin position="184"/>
        <end position="203"/>
    </location>
</feature>
<feature type="transmembrane region" description="Helical" evidence="7">
    <location>
        <begin position="148"/>
        <end position="172"/>
    </location>
</feature>
<sequence length="580" mass="61648">MIPGDPVVLALLVAGSASLAVMLGVTATRPLTASSTETLSFIGLSTGATTWAWAYALQLSATTLPAKVAYSNLLWLGIATLGASWPLFALTVAGYRHRLTPARVIPLVAVPAAAGLLVVTNPAHGLMFASTELVSGAGRVRVDATPGVGFLVFFLYSTALNVAVLAALALGTRRASGTTRVRRALVFCAGVLPFASGLVGLFTTGDAPLLDPTPLLFSLTAVITGVAVTRYRLLDSVSMVRTRVIGEFPDPVFVVDADDTVRLYNDAAARVFEVEPRAPAAAERVFAAYPAVGRRLLDRDPDAGTDHVEVEVPVRDGDRGGRRNRTFDVVRTGLSEADARVLVFRDVTDRKRAEEYTQVLNRLLRHDLRNDASIISGQLGLLEECLADGDTAGAERAIATIDKRADGLLSLSEQARAVDSMAADERETHQLGRVVSARREQLVAEYPNAVFDIDLPPEPVRVSGVSALPSALDNLIENALEHADSDRPYVSVTVTTADDRAEVRIADEGPHIPSADRDVLTGEPAALERASGLGLWLAHEIIAESGGTVSVHTREPRGNEVSLTLPLADRETKSERAVTA</sequence>
<feature type="transmembrane region" description="Helical" evidence="7">
    <location>
        <begin position="6"/>
        <end position="27"/>
    </location>
</feature>
<dbReference type="CDD" id="cd00075">
    <property type="entry name" value="HATPase"/>
    <property type="match status" value="1"/>
</dbReference>
<keyword evidence="4" id="KW-0547">Nucleotide-binding</keyword>
<gene>
    <name evidence="9" type="ORF">ACFQJ4_05000</name>
</gene>
<evidence type="ECO:0000256" key="2">
    <source>
        <dbReference type="ARBA" id="ARBA00012438"/>
    </source>
</evidence>
<keyword evidence="10" id="KW-1185">Reference proteome</keyword>
<keyword evidence="5 9" id="KW-0418">Kinase</keyword>
<dbReference type="InterPro" id="IPR005467">
    <property type="entry name" value="His_kinase_dom"/>
</dbReference>
<dbReference type="InterPro" id="IPR050980">
    <property type="entry name" value="2C_sensor_his_kinase"/>
</dbReference>
<dbReference type="EMBL" id="JBHTAP010000001">
    <property type="protein sequence ID" value="MFC7234675.1"/>
    <property type="molecule type" value="Genomic_DNA"/>
</dbReference>
<dbReference type="Proteomes" id="UP001596398">
    <property type="component" value="Unassembled WGS sequence"/>
</dbReference>
<dbReference type="AlphaFoldDB" id="A0ABD5ZML2"/>
<feature type="domain" description="Histidine kinase" evidence="8">
    <location>
        <begin position="363"/>
        <end position="569"/>
    </location>
</feature>
<dbReference type="GO" id="GO:0004673">
    <property type="term" value="F:protein histidine kinase activity"/>
    <property type="evidence" value="ECO:0007669"/>
    <property type="project" value="UniProtKB-EC"/>
</dbReference>
<evidence type="ECO:0000256" key="6">
    <source>
        <dbReference type="ARBA" id="ARBA00022840"/>
    </source>
</evidence>
<dbReference type="RefSeq" id="WP_276235689.1">
    <property type="nucleotide sequence ID" value="NZ_CP119802.1"/>
</dbReference>
<keyword evidence="7" id="KW-0812">Transmembrane</keyword>